<name>B2IJU8_BEII9</name>
<dbReference type="SUPFAM" id="SSF81343">
    <property type="entry name" value="Fumarate reductase respiratory complex transmembrane subunits"/>
    <property type="match status" value="1"/>
</dbReference>
<dbReference type="GO" id="GO:0009055">
    <property type="term" value="F:electron transfer activity"/>
    <property type="evidence" value="ECO:0007669"/>
    <property type="project" value="InterPro"/>
</dbReference>
<keyword evidence="6 13" id="KW-0812">Transmembrane</keyword>
<proteinExistence type="inferred from homology"/>
<dbReference type="InterPro" id="IPR018495">
    <property type="entry name" value="Succ_DH_cyt_bsu_CS"/>
</dbReference>
<dbReference type="KEGG" id="bid:Bind_2751"/>
<dbReference type="InterPro" id="IPR000701">
    <property type="entry name" value="SuccDH_FuR_B_TM-su"/>
</dbReference>
<evidence type="ECO:0000256" key="1">
    <source>
        <dbReference type="ARBA" id="ARBA00004050"/>
    </source>
</evidence>
<evidence type="ECO:0000256" key="10">
    <source>
        <dbReference type="ARBA" id="ARBA00023136"/>
    </source>
</evidence>
<evidence type="ECO:0000256" key="9">
    <source>
        <dbReference type="ARBA" id="ARBA00023004"/>
    </source>
</evidence>
<dbReference type="PIRSF" id="PIRSF000178">
    <property type="entry name" value="SDH_cyt_b560"/>
    <property type="match status" value="1"/>
</dbReference>
<evidence type="ECO:0000256" key="5">
    <source>
        <dbReference type="ARBA" id="ARBA00022617"/>
    </source>
</evidence>
<dbReference type="InterPro" id="IPR034804">
    <property type="entry name" value="SQR/QFR_C/D"/>
</dbReference>
<dbReference type="EMBL" id="CP001016">
    <property type="protein sequence ID" value="ACB96323.1"/>
    <property type="molecule type" value="Genomic_DNA"/>
</dbReference>
<dbReference type="HOGENOM" id="CLU_094691_3_1_5"/>
<feature type="binding site" description="axial binding residue" evidence="12">
    <location>
        <position position="90"/>
    </location>
    <ligand>
        <name>heme</name>
        <dbReference type="ChEBI" id="CHEBI:30413"/>
        <note>ligand shared with second transmembrane subunit</note>
    </ligand>
    <ligandPart>
        <name>Fe</name>
        <dbReference type="ChEBI" id="CHEBI:18248"/>
    </ligandPart>
</feature>
<evidence type="ECO:0000256" key="3">
    <source>
        <dbReference type="ARBA" id="ARBA00007244"/>
    </source>
</evidence>
<accession>B2IJU8</accession>
<dbReference type="GO" id="GO:0006099">
    <property type="term" value="P:tricarboxylic acid cycle"/>
    <property type="evidence" value="ECO:0007669"/>
    <property type="project" value="InterPro"/>
</dbReference>
<evidence type="ECO:0000313" key="14">
    <source>
        <dbReference type="EMBL" id="ACB96323.1"/>
    </source>
</evidence>
<keyword evidence="7 12" id="KW-0479">Metal-binding</keyword>
<feature type="transmembrane region" description="Helical" evidence="13">
    <location>
        <begin position="34"/>
        <end position="55"/>
    </location>
</feature>
<evidence type="ECO:0000256" key="12">
    <source>
        <dbReference type="PIRSR" id="PIRSR000178-1"/>
    </source>
</evidence>
<dbReference type="PROSITE" id="PS01000">
    <property type="entry name" value="SDH_CYT_1"/>
    <property type="match status" value="1"/>
</dbReference>
<dbReference type="GO" id="GO:0046872">
    <property type="term" value="F:metal ion binding"/>
    <property type="evidence" value="ECO:0007669"/>
    <property type="project" value="UniProtKB-KW"/>
</dbReference>
<dbReference type="eggNOG" id="COG2009">
    <property type="taxonomic scope" value="Bacteria"/>
</dbReference>
<dbReference type="NCBIfam" id="TIGR02970">
    <property type="entry name" value="succ_dehyd_cytB"/>
    <property type="match status" value="1"/>
</dbReference>
<keyword evidence="8 13" id="KW-1133">Transmembrane helix</keyword>
<feature type="transmembrane region" description="Helical" evidence="13">
    <location>
        <begin position="67"/>
        <end position="92"/>
    </location>
</feature>
<dbReference type="OrthoDB" id="9799441at2"/>
<evidence type="ECO:0000256" key="6">
    <source>
        <dbReference type="ARBA" id="ARBA00022692"/>
    </source>
</evidence>
<keyword evidence="15" id="KW-1185">Reference proteome</keyword>
<evidence type="ECO:0000256" key="4">
    <source>
        <dbReference type="ARBA" id="ARBA00020076"/>
    </source>
</evidence>
<dbReference type="RefSeq" id="WP_012385674.1">
    <property type="nucleotide sequence ID" value="NC_010581.1"/>
</dbReference>
<keyword evidence="5 12" id="KW-0349">Heme</keyword>
<comment type="similarity">
    <text evidence="3">Belongs to the cytochrome b560 family.</text>
</comment>
<reference evidence="14 15" key="2">
    <citation type="journal article" date="2010" name="J. Bacteriol.">
        <title>Complete genome sequence of Beijerinckia indica subsp. indica.</title>
        <authorList>
            <person name="Tamas I."/>
            <person name="Dedysh S.N."/>
            <person name="Liesack W."/>
            <person name="Stott M.B."/>
            <person name="Alam M."/>
            <person name="Murrell J.C."/>
            <person name="Dunfield P.F."/>
        </authorList>
    </citation>
    <scope>NUCLEOTIDE SEQUENCE [LARGE SCALE GENOMIC DNA]</scope>
    <source>
        <strain evidence="15">ATCC 9039 / DSM 1715 / NCIMB 8712</strain>
    </source>
</reference>
<reference evidence="15" key="1">
    <citation type="submission" date="2008-03" db="EMBL/GenBank/DDBJ databases">
        <title>Complete sequence of chromosome of Beijerinckia indica subsp. indica ATCC 9039.</title>
        <authorList>
            <consortium name="US DOE Joint Genome Institute"/>
            <person name="Copeland A."/>
            <person name="Lucas S."/>
            <person name="Lapidus A."/>
            <person name="Glavina del Rio T."/>
            <person name="Dalin E."/>
            <person name="Tice H."/>
            <person name="Bruce D."/>
            <person name="Goodwin L."/>
            <person name="Pitluck S."/>
            <person name="LaButti K."/>
            <person name="Schmutz J."/>
            <person name="Larimer F."/>
            <person name="Land M."/>
            <person name="Hauser L."/>
            <person name="Kyrpides N."/>
            <person name="Mikhailova N."/>
            <person name="Dunfield P.F."/>
            <person name="Dedysh S.N."/>
            <person name="Liesack W."/>
            <person name="Saw J.H."/>
            <person name="Alam M."/>
            <person name="Chen Y."/>
            <person name="Murrell J.C."/>
            <person name="Richardson P."/>
        </authorList>
    </citation>
    <scope>NUCLEOTIDE SEQUENCE [LARGE SCALE GENOMIC DNA]</scope>
    <source>
        <strain evidence="15">ATCC 9039 / DSM 1715 / NCIMB 8712</strain>
    </source>
</reference>
<dbReference type="Gene3D" id="1.20.1300.10">
    <property type="entry name" value="Fumarate reductase/succinate dehydrogenase, transmembrane subunit"/>
    <property type="match status" value="1"/>
</dbReference>
<dbReference type="InterPro" id="IPR014314">
    <property type="entry name" value="Succ_DH_cytb556"/>
</dbReference>
<dbReference type="Pfam" id="PF01127">
    <property type="entry name" value="Sdh_cyt"/>
    <property type="match status" value="1"/>
</dbReference>
<dbReference type="CDD" id="cd03499">
    <property type="entry name" value="SQR_TypeC_SdhC"/>
    <property type="match status" value="1"/>
</dbReference>
<feature type="transmembrane region" description="Helical" evidence="13">
    <location>
        <begin position="113"/>
        <end position="136"/>
    </location>
</feature>
<dbReference type="AlphaFoldDB" id="B2IJU8"/>
<organism evidence="14 15">
    <name type="scientific">Beijerinckia indica subsp. indica (strain ATCC 9039 / DSM 1715 / NCIMB 8712)</name>
    <dbReference type="NCBI Taxonomy" id="395963"/>
    <lineage>
        <taxon>Bacteria</taxon>
        <taxon>Pseudomonadati</taxon>
        <taxon>Pseudomonadota</taxon>
        <taxon>Alphaproteobacteria</taxon>
        <taxon>Hyphomicrobiales</taxon>
        <taxon>Beijerinckiaceae</taxon>
        <taxon>Beijerinckia</taxon>
    </lineage>
</organism>
<comment type="cofactor">
    <cofactor evidence="12">
        <name>heme</name>
        <dbReference type="ChEBI" id="CHEBI:30413"/>
    </cofactor>
    <text evidence="12">The heme is bound between the two transmembrane subunits.</text>
</comment>
<evidence type="ECO:0000256" key="2">
    <source>
        <dbReference type="ARBA" id="ARBA00004141"/>
    </source>
</evidence>
<evidence type="ECO:0000256" key="8">
    <source>
        <dbReference type="ARBA" id="ARBA00022989"/>
    </source>
</evidence>
<dbReference type="STRING" id="395963.Bind_2751"/>
<dbReference type="Proteomes" id="UP000001695">
    <property type="component" value="Chromosome"/>
</dbReference>
<dbReference type="PROSITE" id="PS01001">
    <property type="entry name" value="SDH_CYT_2"/>
    <property type="match status" value="1"/>
</dbReference>
<comment type="subunit">
    <text evidence="11">Part of an enzyme complex containing four subunits: a flavoprotein, an iron-sulfur protein, plus two membrane-anchoring proteins, SdhC and SdhD. The complex can form homotrimers.</text>
</comment>
<evidence type="ECO:0000256" key="11">
    <source>
        <dbReference type="ARBA" id="ARBA00025912"/>
    </source>
</evidence>
<sequence>MAEINLGPGRVGNQRPLSPHLLIYRPMLTMMMSIVHRITGAALYLGTLLLAWYLIAAASGPEAFATASIFFNSILGKLILLGFTWALFHHFLGGVRHMIWDAGYGFDAAGREFLAQATLIGGILLTLFVWILAYFIG</sequence>
<evidence type="ECO:0000256" key="13">
    <source>
        <dbReference type="SAM" id="Phobius"/>
    </source>
</evidence>
<gene>
    <name evidence="14" type="ordered locus">Bind_2751</name>
</gene>
<dbReference type="GO" id="GO:0016020">
    <property type="term" value="C:membrane"/>
    <property type="evidence" value="ECO:0007669"/>
    <property type="project" value="UniProtKB-SubCell"/>
</dbReference>
<evidence type="ECO:0000256" key="7">
    <source>
        <dbReference type="ARBA" id="ARBA00022723"/>
    </source>
</evidence>
<dbReference type="PANTHER" id="PTHR10978">
    <property type="entry name" value="SUCCINATE DEHYDROGENASE CYTOCHROME B560 SUBUNIT"/>
    <property type="match status" value="1"/>
</dbReference>
<comment type="function">
    <text evidence="1">Membrane-anchoring subunit of succinate dehydrogenase (SDH).</text>
</comment>
<dbReference type="PANTHER" id="PTHR10978:SF5">
    <property type="entry name" value="SUCCINATE DEHYDROGENASE CYTOCHROME B560 SUBUNIT, MITOCHONDRIAL"/>
    <property type="match status" value="1"/>
</dbReference>
<comment type="subcellular location">
    <subcellularLocation>
        <location evidence="2">Membrane</location>
        <topology evidence="2">Multi-pass membrane protein</topology>
    </subcellularLocation>
</comment>
<protein>
    <recommendedName>
        <fullName evidence="4">Succinate dehydrogenase cytochrome b556 subunit</fullName>
    </recommendedName>
</protein>
<evidence type="ECO:0000313" key="15">
    <source>
        <dbReference type="Proteomes" id="UP000001695"/>
    </source>
</evidence>
<keyword evidence="10 13" id="KW-0472">Membrane</keyword>
<keyword evidence="9 12" id="KW-0408">Iron</keyword>